<evidence type="ECO:0000313" key="6">
    <source>
        <dbReference type="Proteomes" id="UP000029643"/>
    </source>
</evidence>
<name>A0A090WUC8_9FLAO</name>
<keyword evidence="1" id="KW-0805">Transcription regulation</keyword>
<dbReference type="SUPFAM" id="SSF47413">
    <property type="entry name" value="lambda repressor-like DNA-binding domains"/>
    <property type="match status" value="1"/>
</dbReference>
<keyword evidence="2" id="KW-0238">DNA-binding</keyword>
<dbReference type="AlphaFoldDB" id="A0A090WUC8"/>
<dbReference type="PANTHER" id="PTHR30146">
    <property type="entry name" value="LACI-RELATED TRANSCRIPTIONAL REPRESSOR"/>
    <property type="match status" value="1"/>
</dbReference>
<comment type="caution">
    <text evidence="5">The sequence shown here is derived from an EMBL/GenBank/DDBJ whole genome shotgun (WGS) entry which is preliminary data.</text>
</comment>
<dbReference type="Pfam" id="PF00356">
    <property type="entry name" value="LacI"/>
    <property type="match status" value="1"/>
</dbReference>
<dbReference type="GO" id="GO:0003700">
    <property type="term" value="F:DNA-binding transcription factor activity"/>
    <property type="evidence" value="ECO:0007669"/>
    <property type="project" value="TreeGrafter"/>
</dbReference>
<protein>
    <recommendedName>
        <fullName evidence="4">HTH lacI-type domain-containing protein</fullName>
    </recommendedName>
</protein>
<organism evidence="5 6">
    <name type="scientific">Algibacter lectus</name>
    <dbReference type="NCBI Taxonomy" id="221126"/>
    <lineage>
        <taxon>Bacteria</taxon>
        <taxon>Pseudomonadati</taxon>
        <taxon>Bacteroidota</taxon>
        <taxon>Flavobacteriia</taxon>
        <taxon>Flavobacteriales</taxon>
        <taxon>Flavobacteriaceae</taxon>
        <taxon>Algibacter</taxon>
    </lineage>
</organism>
<dbReference type="InterPro" id="IPR000843">
    <property type="entry name" value="HTH_LacI"/>
</dbReference>
<keyword evidence="3" id="KW-0804">Transcription</keyword>
<sequence>MDYVTIKDVAKRLNLAVSTISRAFNDKYDIKKETKELILKTATEMGYHPNPMAKKVNTKKIF</sequence>
<dbReference type="SMART" id="SM00354">
    <property type="entry name" value="HTH_LACI"/>
    <property type="match status" value="1"/>
</dbReference>
<dbReference type="InterPro" id="IPR010982">
    <property type="entry name" value="Lambda_DNA-bd_dom_sf"/>
</dbReference>
<accession>A0A090WUC8</accession>
<proteinExistence type="predicted"/>
<gene>
    <name evidence="5" type="ORF">JCM19274_1237</name>
</gene>
<evidence type="ECO:0000313" key="5">
    <source>
        <dbReference type="EMBL" id="GAL80611.1"/>
    </source>
</evidence>
<dbReference type="CDD" id="cd01392">
    <property type="entry name" value="HTH_LacI"/>
    <property type="match status" value="1"/>
</dbReference>
<dbReference type="Gene3D" id="1.10.260.40">
    <property type="entry name" value="lambda repressor-like DNA-binding domains"/>
    <property type="match status" value="1"/>
</dbReference>
<evidence type="ECO:0000259" key="4">
    <source>
        <dbReference type="PROSITE" id="PS50932"/>
    </source>
</evidence>
<reference evidence="5 6" key="1">
    <citation type="journal article" date="2014" name="Genome Announc.">
        <title>Draft Genome Sequences of Marine Flavobacterium Algibacter lectus Strains SS8 and NR4.</title>
        <authorList>
            <person name="Takatani N."/>
            <person name="Nakanishi M."/>
            <person name="Meirelles P."/>
            <person name="Mino S."/>
            <person name="Suda W."/>
            <person name="Oshima K."/>
            <person name="Hattori M."/>
            <person name="Ohkuma M."/>
            <person name="Hosokawa M."/>
            <person name="Miyashita K."/>
            <person name="Thompson F.L."/>
            <person name="Niwa A."/>
            <person name="Sawabe T."/>
            <person name="Sawabe T."/>
        </authorList>
    </citation>
    <scope>NUCLEOTIDE SEQUENCE [LARGE SCALE GENOMIC DNA]</scope>
    <source>
        <strain evidence="6">JCM19274</strain>
    </source>
</reference>
<evidence type="ECO:0000256" key="1">
    <source>
        <dbReference type="ARBA" id="ARBA00023015"/>
    </source>
</evidence>
<dbReference type="GO" id="GO:0000976">
    <property type="term" value="F:transcription cis-regulatory region binding"/>
    <property type="evidence" value="ECO:0007669"/>
    <property type="project" value="TreeGrafter"/>
</dbReference>
<dbReference type="EMBL" id="BBNU01000011">
    <property type="protein sequence ID" value="GAL80611.1"/>
    <property type="molecule type" value="Genomic_DNA"/>
</dbReference>
<evidence type="ECO:0000256" key="2">
    <source>
        <dbReference type="ARBA" id="ARBA00023125"/>
    </source>
</evidence>
<dbReference type="PANTHER" id="PTHR30146:SF109">
    <property type="entry name" value="HTH-TYPE TRANSCRIPTIONAL REGULATOR GALS"/>
    <property type="match status" value="1"/>
</dbReference>
<feature type="domain" description="HTH lacI-type" evidence="4">
    <location>
        <begin position="4"/>
        <end position="58"/>
    </location>
</feature>
<dbReference type="RefSeq" id="WP_227806082.1">
    <property type="nucleotide sequence ID" value="NZ_BBNU01000011.1"/>
</dbReference>
<evidence type="ECO:0000256" key="3">
    <source>
        <dbReference type="ARBA" id="ARBA00023163"/>
    </source>
</evidence>
<dbReference type="PROSITE" id="PS50932">
    <property type="entry name" value="HTH_LACI_2"/>
    <property type="match status" value="1"/>
</dbReference>
<dbReference type="Proteomes" id="UP000029643">
    <property type="component" value="Unassembled WGS sequence"/>
</dbReference>